<evidence type="ECO:0000256" key="3">
    <source>
        <dbReference type="ARBA" id="ARBA00022535"/>
    </source>
</evidence>
<organism evidence="14 15">
    <name type="scientific">Seminavis robusta</name>
    <dbReference type="NCBI Taxonomy" id="568900"/>
    <lineage>
        <taxon>Eukaryota</taxon>
        <taxon>Sar</taxon>
        <taxon>Stramenopiles</taxon>
        <taxon>Ochrophyta</taxon>
        <taxon>Bacillariophyta</taxon>
        <taxon>Bacillariophyceae</taxon>
        <taxon>Bacillariophycidae</taxon>
        <taxon>Naviculales</taxon>
        <taxon>Naviculaceae</taxon>
        <taxon>Seminavis</taxon>
    </lineage>
</organism>
<keyword evidence="7 10" id="KW-0067">ATP-binding</keyword>
<dbReference type="PROSITE" id="PS00889">
    <property type="entry name" value="CNMP_BINDING_2"/>
    <property type="match status" value="1"/>
</dbReference>
<feature type="domain" description="Cyclic nucleotide-binding" evidence="12">
    <location>
        <begin position="504"/>
        <end position="591"/>
    </location>
</feature>
<dbReference type="PROSITE" id="PS00108">
    <property type="entry name" value="PROTEIN_KINASE_ST"/>
    <property type="match status" value="1"/>
</dbReference>
<dbReference type="GO" id="GO:0005509">
    <property type="term" value="F:calcium ion binding"/>
    <property type="evidence" value="ECO:0007669"/>
    <property type="project" value="InterPro"/>
</dbReference>
<dbReference type="InterPro" id="IPR000719">
    <property type="entry name" value="Prot_kinase_dom"/>
</dbReference>
<feature type="domain" description="EF-hand" evidence="13">
    <location>
        <begin position="777"/>
        <end position="812"/>
    </location>
</feature>
<dbReference type="InterPro" id="IPR018488">
    <property type="entry name" value="cNMP-bd_CS"/>
</dbReference>
<protein>
    <submittedName>
        <fullName evidence="14">MAP kinase-activated protein kinase 2</fullName>
    </submittedName>
</protein>
<reference evidence="14" key="1">
    <citation type="submission" date="2020-06" db="EMBL/GenBank/DDBJ databases">
        <authorList>
            <consortium name="Plant Systems Biology data submission"/>
        </authorList>
    </citation>
    <scope>NUCLEOTIDE SEQUENCE</scope>
    <source>
        <strain evidence="14">D6</strain>
    </source>
</reference>
<dbReference type="PROSITE" id="PS50222">
    <property type="entry name" value="EF_HAND_2"/>
    <property type="match status" value="1"/>
</dbReference>
<dbReference type="InterPro" id="IPR011992">
    <property type="entry name" value="EF-hand-dom_pair"/>
</dbReference>
<dbReference type="PANTHER" id="PTHR24349">
    <property type="entry name" value="SERINE/THREONINE-PROTEIN KINASE"/>
    <property type="match status" value="1"/>
</dbReference>
<evidence type="ECO:0000256" key="5">
    <source>
        <dbReference type="ARBA" id="ARBA00022741"/>
    </source>
</evidence>
<keyword evidence="4" id="KW-0808">Transferase</keyword>
<feature type="domain" description="Protein kinase" evidence="11">
    <location>
        <begin position="125"/>
        <end position="403"/>
    </location>
</feature>
<dbReference type="Gene3D" id="1.10.510.10">
    <property type="entry name" value="Transferase(Phosphotransferase) domain 1"/>
    <property type="match status" value="1"/>
</dbReference>
<evidence type="ECO:0000256" key="9">
    <source>
        <dbReference type="ARBA" id="ARBA00024334"/>
    </source>
</evidence>
<dbReference type="GO" id="GO:0030553">
    <property type="term" value="F:cGMP binding"/>
    <property type="evidence" value="ECO:0007669"/>
    <property type="project" value="UniProtKB-KW"/>
</dbReference>
<dbReference type="InterPro" id="IPR011009">
    <property type="entry name" value="Kinase-like_dom_sf"/>
</dbReference>
<dbReference type="InterPro" id="IPR002048">
    <property type="entry name" value="EF_hand_dom"/>
</dbReference>
<keyword evidence="5 10" id="KW-0547">Nucleotide-binding</keyword>
<evidence type="ECO:0000256" key="2">
    <source>
        <dbReference type="ARBA" id="ARBA00022527"/>
    </source>
</evidence>
<dbReference type="InterPro" id="IPR050205">
    <property type="entry name" value="CDPK_Ser/Thr_kinases"/>
</dbReference>
<dbReference type="OrthoDB" id="40902at2759"/>
<accession>A0A9N8ERS0</accession>
<dbReference type="InterPro" id="IPR014710">
    <property type="entry name" value="RmlC-like_jellyroll"/>
</dbReference>
<dbReference type="SUPFAM" id="SSF47473">
    <property type="entry name" value="EF-hand"/>
    <property type="match status" value="1"/>
</dbReference>
<dbReference type="SUPFAM" id="SSF56112">
    <property type="entry name" value="Protein kinase-like (PK-like)"/>
    <property type="match status" value="1"/>
</dbReference>
<dbReference type="PROSITE" id="PS00107">
    <property type="entry name" value="PROTEIN_KINASE_ATP"/>
    <property type="match status" value="1"/>
</dbReference>
<dbReference type="EMBL" id="CAICTM010001758">
    <property type="protein sequence ID" value="CAB9525992.1"/>
    <property type="molecule type" value="Genomic_DNA"/>
</dbReference>
<dbReference type="GO" id="GO:0005524">
    <property type="term" value="F:ATP binding"/>
    <property type="evidence" value="ECO:0007669"/>
    <property type="project" value="UniProtKB-UniRule"/>
</dbReference>
<dbReference type="Pfam" id="PF00027">
    <property type="entry name" value="cNMP_binding"/>
    <property type="match status" value="2"/>
</dbReference>
<feature type="domain" description="Cyclic nucleotide-binding" evidence="12">
    <location>
        <begin position="608"/>
        <end position="725"/>
    </location>
</feature>
<evidence type="ECO:0000259" key="13">
    <source>
        <dbReference type="PROSITE" id="PS50222"/>
    </source>
</evidence>
<dbReference type="InterPro" id="IPR008271">
    <property type="entry name" value="Ser/Thr_kinase_AS"/>
</dbReference>
<evidence type="ECO:0000256" key="10">
    <source>
        <dbReference type="PROSITE-ProRule" id="PRU10141"/>
    </source>
</evidence>
<dbReference type="InterPro" id="IPR018490">
    <property type="entry name" value="cNMP-bd_dom_sf"/>
</dbReference>
<feature type="binding site" evidence="10">
    <location>
        <position position="155"/>
    </location>
    <ligand>
        <name>ATP</name>
        <dbReference type="ChEBI" id="CHEBI:30616"/>
    </ligand>
</feature>
<dbReference type="Pfam" id="PF00069">
    <property type="entry name" value="Pkinase"/>
    <property type="match status" value="1"/>
</dbReference>
<dbReference type="InterPro" id="IPR000595">
    <property type="entry name" value="cNMP-bd_dom"/>
</dbReference>
<proteinExistence type="inferred from homology"/>
<keyword evidence="8" id="KW-0142">cGMP-binding</keyword>
<comment type="caution">
    <text evidence="14">The sequence shown here is derived from an EMBL/GenBank/DDBJ whole genome shotgun (WGS) entry which is preliminary data.</text>
</comment>
<evidence type="ECO:0000256" key="4">
    <source>
        <dbReference type="ARBA" id="ARBA00022679"/>
    </source>
</evidence>
<dbReference type="Gene3D" id="2.60.120.10">
    <property type="entry name" value="Jelly Rolls"/>
    <property type="match status" value="2"/>
</dbReference>
<dbReference type="SMART" id="SM00220">
    <property type="entry name" value="S_TKc"/>
    <property type="match status" value="1"/>
</dbReference>
<sequence>MWKGKAKTILQRAIRTGTFPGQTRSQWWPVGAAVSLLVLAELDRQSKNNARSNNEHENANKNMTLPLENSRWFPSMTSSCEALQQQQQQPHVLPQRKSADLRRFRTLRRMDENSTKDSMDSRYDVDWDSPLGEGSFGAVYVATDRRTGEKVAVKKISKMYTNEDEFYREMAALLHISKAGGHPGICSLREHFNEKGHYILILDLVSGGEMFDHLVEQGAYSEADAARLIREVASSLYFIHGLNLTHGDLKPENLMLSSKNPSDAVIKLVDFGCAHIHEQDSNKQGVGSGEQGGIAGKTLAYCPPEALREGPYGRYVMRPSMDLWSLGIILYIMLTGMHPFDIRGQATDEEVAKAIVSGVPPPLRDSPITAHLSASAVDLIERLMDPNPKTRMDALSLLQHPWVKGETALTDKMRLAGKKLSIYHGYKSGIQRTVFENLVTGSDNLDDSSSRKSLVEKSFRWFDSEEKGHIDLYDLQSVHNGVSLKGFSETDAAPLSLSAFSELLSDHMQNRYFPKGHVVYREGDVGNKMYFISSGNITVSTKTGFTVQRGSGDFFGEGALLSPKKIRSATIHCNTPVHAMEVSREYFDKYLAKSDSALYLFLREKDIIRKKNRAKMILRLQKTLNEREFQFGETLFEFGDTTDSMFLMEKGEFDILVGDQKVFSAQPGNLCGENSVLTRRPRSATAICATESGCTVYEMQGRDFRKLMRRAPDIKASLHNLCMRRDFKKAVVMRLNKEFPYQNPREAFDAVKTDTSRPHHLSKEEVANLMREFYSSYSDKEVSELIRTMDLTGSGTVSFDEFKKVFIASKKGSEAK</sequence>
<evidence type="ECO:0000259" key="12">
    <source>
        <dbReference type="PROSITE" id="PS50042"/>
    </source>
</evidence>
<evidence type="ECO:0000256" key="6">
    <source>
        <dbReference type="ARBA" id="ARBA00022777"/>
    </source>
</evidence>
<dbReference type="CDD" id="cd00038">
    <property type="entry name" value="CAP_ED"/>
    <property type="match status" value="2"/>
</dbReference>
<keyword evidence="15" id="KW-1185">Reference proteome</keyword>
<evidence type="ECO:0000256" key="7">
    <source>
        <dbReference type="ARBA" id="ARBA00022840"/>
    </source>
</evidence>
<dbReference type="PROSITE" id="PS50042">
    <property type="entry name" value="CNMP_BINDING_3"/>
    <property type="match status" value="2"/>
</dbReference>
<dbReference type="AlphaFoldDB" id="A0A9N8ERS0"/>
<dbReference type="Gene3D" id="1.10.238.10">
    <property type="entry name" value="EF-hand"/>
    <property type="match status" value="1"/>
</dbReference>
<evidence type="ECO:0000313" key="14">
    <source>
        <dbReference type="EMBL" id="CAB9525992.1"/>
    </source>
</evidence>
<evidence type="ECO:0000313" key="15">
    <source>
        <dbReference type="Proteomes" id="UP001153069"/>
    </source>
</evidence>
<dbReference type="InterPro" id="IPR017441">
    <property type="entry name" value="Protein_kinase_ATP_BS"/>
</dbReference>
<evidence type="ECO:0000256" key="8">
    <source>
        <dbReference type="ARBA" id="ARBA00022992"/>
    </source>
</evidence>
<keyword evidence="6 14" id="KW-0418">Kinase</keyword>
<evidence type="ECO:0000259" key="11">
    <source>
        <dbReference type="PROSITE" id="PS50011"/>
    </source>
</evidence>
<dbReference type="SMART" id="SM00100">
    <property type="entry name" value="cNMP"/>
    <property type="match status" value="2"/>
</dbReference>
<dbReference type="PROSITE" id="PS50011">
    <property type="entry name" value="PROTEIN_KINASE_DOM"/>
    <property type="match status" value="1"/>
</dbReference>
<dbReference type="SUPFAM" id="SSF51206">
    <property type="entry name" value="cAMP-binding domain-like"/>
    <property type="match status" value="2"/>
</dbReference>
<keyword evidence="2" id="KW-0723">Serine/threonine-protein kinase</keyword>
<dbReference type="CDD" id="cd00051">
    <property type="entry name" value="EFh"/>
    <property type="match status" value="1"/>
</dbReference>
<dbReference type="SMART" id="SM00054">
    <property type="entry name" value="EFh"/>
    <property type="match status" value="1"/>
</dbReference>
<dbReference type="Proteomes" id="UP001153069">
    <property type="component" value="Unassembled WGS sequence"/>
</dbReference>
<comment type="similarity">
    <text evidence="9">Belongs to the protein kinase superfamily. Ser/Thr protein kinase family. CDPK subfamily.</text>
</comment>
<dbReference type="Pfam" id="PF13499">
    <property type="entry name" value="EF-hand_7"/>
    <property type="match status" value="1"/>
</dbReference>
<dbReference type="GO" id="GO:0004674">
    <property type="term" value="F:protein serine/threonine kinase activity"/>
    <property type="evidence" value="ECO:0007669"/>
    <property type="project" value="UniProtKB-KW"/>
</dbReference>
<name>A0A9N8ERS0_9STRA</name>
<comment type="cofactor">
    <cofactor evidence="1">
        <name>Mg(2+)</name>
        <dbReference type="ChEBI" id="CHEBI:18420"/>
    </cofactor>
</comment>
<keyword evidence="3" id="KW-0140">cGMP</keyword>
<gene>
    <name evidence="14" type="ORF">SEMRO_1760_G295870.1</name>
</gene>
<evidence type="ECO:0000256" key="1">
    <source>
        <dbReference type="ARBA" id="ARBA00001946"/>
    </source>
</evidence>